<keyword evidence="3" id="KW-1185">Reference proteome</keyword>
<dbReference type="RefSeq" id="WP_285187154.1">
    <property type="nucleotide sequence ID" value="NZ_CP126981.1"/>
</dbReference>
<dbReference type="Proteomes" id="UP001236585">
    <property type="component" value="Chromosome"/>
</dbReference>
<name>A0ABY8VUV6_9MYCO</name>
<evidence type="ECO:0000313" key="2">
    <source>
        <dbReference type="EMBL" id="WIM87438.1"/>
    </source>
</evidence>
<proteinExistence type="predicted"/>
<sequence length="578" mass="63036">MNTAKARRSQLLSTYGVGGLFPSEATSFMIAGLHEWDIANAERIPEPRLARALGVNDLMAPPAGGKRDVPVIRYPYTQVCPKCRRIGALSDLSKDKQNAVCKVDGVDLSPFRLIGACSRGHVSEFPVYSWLHKDQQSKIKSDEHDMKLNVLGRTSSLGDLTLTCTCGVDNRSLEGAIGAGSLVEFGKCRGLRPWLGLDTHEDCDLYPRAVQRGASNVWFPAVRSTISIPPYSDALAKFVDKHWDVLGIPEAATPPVLEGFSKQSKGKYRAEQIKQEIDRRHGEEQNDEEVTEAKLRADEYKALVEGRQEEGLDSDFVCLSRDVPDGFESLITEVRKVTRLREVRALQGFTRLDGAPDPSGPVQKLCPLAPTHMYWLPAIQVIGEGIFLAFRKPALDEWAARDFAKKRQRVLQKAADRAAAEYGREPAKVDIIKVAIHTLAHVIIDQLSLDAGYPAAALRERLFVDDKVAGLLVYTASSDSAGSLGGVAAMAESEHLRAALTEGLQRLSWCSSDPVCIESTGAGSDGLNLAACHACVLAPETSCEMNNSYLDRALLFGTHDAGDEDQGLFHELFVPAGG</sequence>
<protein>
    <submittedName>
        <fullName evidence="2">DUF1998 domain-containing protein</fullName>
    </submittedName>
</protein>
<feature type="domain" description="MrfA-like Zn-binding" evidence="1">
    <location>
        <begin position="439"/>
        <end position="536"/>
    </location>
</feature>
<dbReference type="InterPro" id="IPR018973">
    <property type="entry name" value="MZB"/>
</dbReference>
<evidence type="ECO:0000259" key="1">
    <source>
        <dbReference type="Pfam" id="PF09369"/>
    </source>
</evidence>
<dbReference type="NCBIfam" id="NF038324">
    <property type="entry name" value="DrmB_fam"/>
    <property type="match status" value="1"/>
</dbReference>
<reference evidence="2 3" key="1">
    <citation type="journal article" date="2023" name="Microbiol. Resour. Announc.">
        <title>Complete Genome Sequence of Mycobacterium wuenschmanii, a novel Nontuberculous Mycobacterium Isolated from a captive population of Amazon Milk Frogs.</title>
        <authorList>
            <person name="Hicks J."/>
            <person name="Zeineldin M."/>
            <person name="Ward H."/>
            <person name="Wuenschmann A."/>
            <person name="Camp P."/>
            <person name="Farrell D."/>
            <person name="Lehman K."/>
            <person name="Thacker T."/>
            <person name="Cuthbert E."/>
        </authorList>
    </citation>
    <scope>NUCLEOTIDE SEQUENCE [LARGE SCALE GENOMIC DNA]</scope>
    <source>
        <strain evidence="2 3">Wuenschmanii</strain>
    </source>
</reference>
<organism evidence="2 3">
    <name type="scientific">Candidatus Mycobacterium wuenschmannii</name>
    <dbReference type="NCBI Taxonomy" id="3027808"/>
    <lineage>
        <taxon>Bacteria</taxon>
        <taxon>Bacillati</taxon>
        <taxon>Actinomycetota</taxon>
        <taxon>Actinomycetes</taxon>
        <taxon>Mycobacteriales</taxon>
        <taxon>Mycobacteriaceae</taxon>
        <taxon>Mycobacterium</taxon>
    </lineage>
</organism>
<accession>A0ABY8VUV6</accession>
<dbReference type="InterPro" id="IPR047721">
    <property type="entry name" value="DrmB"/>
</dbReference>
<dbReference type="EMBL" id="CP126981">
    <property type="protein sequence ID" value="WIM87438.1"/>
    <property type="molecule type" value="Genomic_DNA"/>
</dbReference>
<evidence type="ECO:0000313" key="3">
    <source>
        <dbReference type="Proteomes" id="UP001236585"/>
    </source>
</evidence>
<gene>
    <name evidence="2" type="ORF">PT015_21775</name>
</gene>
<dbReference type="Pfam" id="PF09369">
    <property type="entry name" value="MZB"/>
    <property type="match status" value="1"/>
</dbReference>